<reference evidence="1 2" key="1">
    <citation type="journal article" date="2022" name="Plant J.">
        <title>Chromosome-level genome of Camellia lanceoleosa provides a valuable resource for understanding genome evolution and self-incompatibility.</title>
        <authorList>
            <person name="Gong W."/>
            <person name="Xiao S."/>
            <person name="Wang L."/>
            <person name="Liao Z."/>
            <person name="Chang Y."/>
            <person name="Mo W."/>
            <person name="Hu G."/>
            <person name="Li W."/>
            <person name="Zhao G."/>
            <person name="Zhu H."/>
            <person name="Hu X."/>
            <person name="Ji K."/>
            <person name="Xiang X."/>
            <person name="Song Q."/>
            <person name="Yuan D."/>
            <person name="Jin S."/>
            <person name="Zhang L."/>
        </authorList>
    </citation>
    <scope>NUCLEOTIDE SEQUENCE [LARGE SCALE GENOMIC DNA]</scope>
    <source>
        <strain evidence="1">SQ_2022a</strain>
    </source>
</reference>
<keyword evidence="2" id="KW-1185">Reference proteome</keyword>
<proteinExistence type="predicted"/>
<name>A0ACC0F2G6_9ERIC</name>
<gene>
    <name evidence="1" type="ORF">LOK49_LG15G01064</name>
</gene>
<organism evidence="1 2">
    <name type="scientific">Camellia lanceoleosa</name>
    <dbReference type="NCBI Taxonomy" id="1840588"/>
    <lineage>
        <taxon>Eukaryota</taxon>
        <taxon>Viridiplantae</taxon>
        <taxon>Streptophyta</taxon>
        <taxon>Embryophyta</taxon>
        <taxon>Tracheophyta</taxon>
        <taxon>Spermatophyta</taxon>
        <taxon>Magnoliopsida</taxon>
        <taxon>eudicotyledons</taxon>
        <taxon>Gunneridae</taxon>
        <taxon>Pentapetalae</taxon>
        <taxon>asterids</taxon>
        <taxon>Ericales</taxon>
        <taxon>Theaceae</taxon>
        <taxon>Camellia</taxon>
    </lineage>
</organism>
<protein>
    <submittedName>
        <fullName evidence="1">Uncharacterized protein</fullName>
    </submittedName>
</protein>
<comment type="caution">
    <text evidence="1">The sequence shown here is derived from an EMBL/GenBank/DDBJ whole genome shotgun (WGS) entry which is preliminary data.</text>
</comment>
<dbReference type="EMBL" id="CM045768">
    <property type="protein sequence ID" value="KAI7982790.1"/>
    <property type="molecule type" value="Genomic_DNA"/>
</dbReference>
<accession>A0ACC0F2G6</accession>
<dbReference type="Proteomes" id="UP001060215">
    <property type="component" value="Chromosome 11"/>
</dbReference>
<evidence type="ECO:0000313" key="2">
    <source>
        <dbReference type="Proteomes" id="UP001060215"/>
    </source>
</evidence>
<evidence type="ECO:0000313" key="1">
    <source>
        <dbReference type="EMBL" id="KAI7982790.1"/>
    </source>
</evidence>
<sequence length="53" mass="6112">MDLLHSHKIYLLSLSLRSAIMVISNLLSQSLQSYFTYSLHCSMRFGPFSLVFD</sequence>